<protein>
    <submittedName>
        <fullName evidence="1">Uncharacterized protein</fullName>
    </submittedName>
</protein>
<name>A0A2P2NNG8_RHIMU</name>
<dbReference type="EMBL" id="GGEC01063574">
    <property type="protein sequence ID" value="MBX44058.1"/>
    <property type="molecule type" value="Transcribed_RNA"/>
</dbReference>
<organism evidence="1">
    <name type="scientific">Rhizophora mucronata</name>
    <name type="common">Asiatic mangrove</name>
    <dbReference type="NCBI Taxonomy" id="61149"/>
    <lineage>
        <taxon>Eukaryota</taxon>
        <taxon>Viridiplantae</taxon>
        <taxon>Streptophyta</taxon>
        <taxon>Embryophyta</taxon>
        <taxon>Tracheophyta</taxon>
        <taxon>Spermatophyta</taxon>
        <taxon>Magnoliopsida</taxon>
        <taxon>eudicotyledons</taxon>
        <taxon>Gunneridae</taxon>
        <taxon>Pentapetalae</taxon>
        <taxon>rosids</taxon>
        <taxon>fabids</taxon>
        <taxon>Malpighiales</taxon>
        <taxon>Rhizophoraceae</taxon>
        <taxon>Rhizophora</taxon>
    </lineage>
</organism>
<reference evidence="1" key="1">
    <citation type="submission" date="2018-02" db="EMBL/GenBank/DDBJ databases">
        <title>Rhizophora mucronata_Transcriptome.</title>
        <authorList>
            <person name="Meera S.P."/>
            <person name="Sreeshan A."/>
            <person name="Augustine A."/>
        </authorList>
    </citation>
    <scope>NUCLEOTIDE SEQUENCE</scope>
    <source>
        <tissue evidence="1">Leaf</tissue>
    </source>
</reference>
<sequence length="14" mass="1587">MNLCHPFGLDPSKQ</sequence>
<evidence type="ECO:0000313" key="1">
    <source>
        <dbReference type="EMBL" id="MBX44058.1"/>
    </source>
</evidence>
<proteinExistence type="predicted"/>
<accession>A0A2P2NNG8</accession>